<sequence>MLTSSNQYIRPEYLSPLPTTFDSKSSPLALLAQTCSAIGSDSPNPKLLANIEKSTKSNRDKLSPGTLSSGSSSDTPKSSFKPYEPSVLTREHTKSPDDGRHVGARNKSPKRTNHAPTHQSQNGRCESNQSAASSRASPSSHNRKTPGSSQLQLERTNSPNRASSKDSPNTLQSSATEPVTSKASTESIGKNYSSSSESIVRASSSAPSSTTVGPPYYSSYGSYPMDLMTASALMSPHHQMFKAAAMNPYFNYAKLKMHGATDSMIPVCRDPYCTGCALSSHMLGKLGSSGCPAGCTQCDHPGSKTFSQAAAAASLAASQSSAAMYAHAQLAALAAASQLPYVCNWIGSDSSYCGKRFAASEELFQHLRTQHAAGVSMSEALLNPATAAAAAAGLPPTHPLFQRTYPTPPLSPMSTARYHPYGKPPLLPPGMSAASLGGIPMPPHPSLAQYFPPYSFYGARLNGSNNMHP</sequence>
<name>A0A1S4FSH2_AEDAE</name>
<dbReference type="PANTHER" id="PTHR12522:SF4">
    <property type="entry name" value="ZINC FINGER PROTEIN ELBOW"/>
    <property type="match status" value="1"/>
</dbReference>
<dbReference type="VEuPathDB" id="VectorBase:AAEL011086"/>
<evidence type="ECO:0000259" key="7">
    <source>
        <dbReference type="PROSITE" id="PS50157"/>
    </source>
</evidence>
<keyword evidence="2" id="KW-0479">Metal-binding</keyword>
<keyword evidence="3 5" id="KW-0863">Zinc-finger</keyword>
<proteinExistence type="inferred from homology"/>
<feature type="compositionally biased region" description="Polar residues" evidence="6">
    <location>
        <begin position="114"/>
        <end position="126"/>
    </location>
</feature>
<dbReference type="GO" id="GO:0005634">
    <property type="term" value="C:nucleus"/>
    <property type="evidence" value="ECO:0007669"/>
    <property type="project" value="TreeGrafter"/>
</dbReference>
<reference evidence="8 9" key="1">
    <citation type="submission" date="2017-06" db="EMBL/GenBank/DDBJ databases">
        <title>Aedes aegypti genome working group (AGWG) sequencing and assembly.</title>
        <authorList>
            <consortium name="Aedes aegypti Genome Working Group (AGWG)"/>
            <person name="Matthews B.J."/>
        </authorList>
    </citation>
    <scope>NUCLEOTIDE SEQUENCE [LARGE SCALE GENOMIC DNA]</scope>
    <source>
        <strain evidence="8 9">LVP_AGWG</strain>
    </source>
</reference>
<dbReference type="InterPro" id="IPR051520">
    <property type="entry name" value="Elbow/Noc_ZnFinger"/>
</dbReference>
<feature type="region of interest" description="Disordered" evidence="6">
    <location>
        <begin position="54"/>
        <end position="196"/>
    </location>
</feature>
<dbReference type="Gene3D" id="3.30.160.60">
    <property type="entry name" value="Classic Zinc Finger"/>
    <property type="match status" value="1"/>
</dbReference>
<evidence type="ECO:0000256" key="5">
    <source>
        <dbReference type="PROSITE-ProRule" id="PRU00042"/>
    </source>
</evidence>
<evidence type="ECO:0000256" key="6">
    <source>
        <dbReference type="SAM" id="MobiDB-lite"/>
    </source>
</evidence>
<dbReference type="InParanoid" id="A0A1S4FSH2"/>
<feature type="domain" description="C2H2-type" evidence="7">
    <location>
        <begin position="341"/>
        <end position="376"/>
    </location>
</feature>
<evidence type="ECO:0000313" key="8">
    <source>
        <dbReference type="EnsemblMetazoa" id="AAEL011086-PB"/>
    </source>
</evidence>
<accession>A0A1S4FSH2</accession>
<dbReference type="EnsemblMetazoa" id="AAEL011086-RB">
    <property type="protein sequence ID" value="AAEL011086-PB"/>
    <property type="gene ID" value="AAEL011086"/>
</dbReference>
<dbReference type="Proteomes" id="UP000008820">
    <property type="component" value="Chromosome 2"/>
</dbReference>
<dbReference type="GO" id="GO:0045892">
    <property type="term" value="P:negative regulation of DNA-templated transcription"/>
    <property type="evidence" value="ECO:0007669"/>
    <property type="project" value="TreeGrafter"/>
</dbReference>
<feature type="compositionally biased region" description="Low complexity" evidence="6">
    <location>
        <begin position="63"/>
        <end position="79"/>
    </location>
</feature>
<keyword evidence="4" id="KW-0862">Zinc</keyword>
<feature type="compositionally biased region" description="Basic and acidic residues" evidence="6">
    <location>
        <begin position="89"/>
        <end position="101"/>
    </location>
</feature>
<evidence type="ECO:0000256" key="3">
    <source>
        <dbReference type="ARBA" id="ARBA00022771"/>
    </source>
</evidence>
<dbReference type="PANTHER" id="PTHR12522">
    <property type="entry name" value="ZINC-FINGER PROTEIN NOLZ1-RELATED"/>
    <property type="match status" value="1"/>
</dbReference>
<keyword evidence="9" id="KW-1185">Reference proteome</keyword>
<dbReference type="FunCoup" id="A0A1S4FSH2">
    <property type="interactions" value="348"/>
</dbReference>
<dbReference type="PROSITE" id="PS50157">
    <property type="entry name" value="ZINC_FINGER_C2H2_2"/>
    <property type="match status" value="1"/>
</dbReference>
<evidence type="ECO:0000313" key="9">
    <source>
        <dbReference type="Proteomes" id="UP000008820"/>
    </source>
</evidence>
<feature type="compositionally biased region" description="Basic residues" evidence="6">
    <location>
        <begin position="102"/>
        <end position="113"/>
    </location>
</feature>
<gene>
    <name evidence="8" type="primary">5574362</name>
</gene>
<dbReference type="OrthoDB" id="10054079at2759"/>
<protein>
    <recommendedName>
        <fullName evidence="7">C2H2-type domain-containing protein</fullName>
    </recommendedName>
</protein>
<dbReference type="EnsemblMetazoa" id="AAEL011086-RA">
    <property type="protein sequence ID" value="AAEL011086-PA"/>
    <property type="gene ID" value="AAEL011086"/>
</dbReference>
<dbReference type="GO" id="GO:0008270">
    <property type="term" value="F:zinc ion binding"/>
    <property type="evidence" value="ECO:0007669"/>
    <property type="project" value="UniProtKB-KW"/>
</dbReference>
<reference evidence="8" key="2">
    <citation type="submission" date="2021-02" db="UniProtKB">
        <authorList>
            <consortium name="EnsemblMetazoa"/>
        </authorList>
    </citation>
    <scope>IDENTIFICATION</scope>
    <source>
        <strain evidence="8">LVP_AGWG</strain>
    </source>
</reference>
<dbReference type="InterPro" id="IPR013087">
    <property type="entry name" value="Znf_C2H2_type"/>
</dbReference>
<evidence type="ECO:0000256" key="2">
    <source>
        <dbReference type="ARBA" id="ARBA00022723"/>
    </source>
</evidence>
<dbReference type="EnsemblMetazoa" id="AAEL011086-RC">
    <property type="protein sequence ID" value="AAEL011086-PC"/>
    <property type="gene ID" value="AAEL011086"/>
</dbReference>
<feature type="compositionally biased region" description="Polar residues" evidence="6">
    <location>
        <begin position="145"/>
        <end position="192"/>
    </location>
</feature>
<dbReference type="AlphaFoldDB" id="A0A1S4FSH2"/>
<evidence type="ECO:0000256" key="1">
    <source>
        <dbReference type="ARBA" id="ARBA00010144"/>
    </source>
</evidence>
<comment type="similarity">
    <text evidence="1">Belongs to the Elbow/Noc family.</text>
</comment>
<feature type="compositionally biased region" description="Low complexity" evidence="6">
    <location>
        <begin position="127"/>
        <end position="140"/>
    </location>
</feature>
<evidence type="ECO:0000256" key="4">
    <source>
        <dbReference type="ARBA" id="ARBA00022833"/>
    </source>
</evidence>
<organism evidence="8 9">
    <name type="scientific">Aedes aegypti</name>
    <name type="common">Yellowfever mosquito</name>
    <name type="synonym">Culex aegypti</name>
    <dbReference type="NCBI Taxonomy" id="7159"/>
    <lineage>
        <taxon>Eukaryota</taxon>
        <taxon>Metazoa</taxon>
        <taxon>Ecdysozoa</taxon>
        <taxon>Arthropoda</taxon>
        <taxon>Hexapoda</taxon>
        <taxon>Insecta</taxon>
        <taxon>Pterygota</taxon>
        <taxon>Neoptera</taxon>
        <taxon>Endopterygota</taxon>
        <taxon>Diptera</taxon>
        <taxon>Nematocera</taxon>
        <taxon>Culicoidea</taxon>
        <taxon>Culicidae</taxon>
        <taxon>Culicinae</taxon>
        <taxon>Aedini</taxon>
        <taxon>Aedes</taxon>
        <taxon>Stegomyia</taxon>
    </lineage>
</organism>